<dbReference type="InterPro" id="IPR052722">
    <property type="entry name" value="PgpH_phosphodiesterase"/>
</dbReference>
<evidence type="ECO:0000313" key="5">
    <source>
        <dbReference type="EMBL" id="VAX16025.1"/>
    </source>
</evidence>
<keyword evidence="2" id="KW-0472">Membrane</keyword>
<keyword evidence="2" id="KW-0812">Transmembrane</keyword>
<feature type="non-terminal residue" evidence="5">
    <location>
        <position position="629"/>
    </location>
</feature>
<feature type="transmembrane region" description="Helical" evidence="2">
    <location>
        <begin position="370"/>
        <end position="392"/>
    </location>
</feature>
<dbReference type="CDD" id="cd00077">
    <property type="entry name" value="HDc"/>
    <property type="match status" value="1"/>
</dbReference>
<dbReference type="Pfam" id="PF07697">
    <property type="entry name" value="7TMR-HDED"/>
    <property type="match status" value="1"/>
</dbReference>
<dbReference type="InterPro" id="IPR011624">
    <property type="entry name" value="Metal-dep_PHydrolase_7TM_extra"/>
</dbReference>
<feature type="transmembrane region" description="Helical" evidence="2">
    <location>
        <begin position="542"/>
        <end position="563"/>
    </location>
</feature>
<dbReference type="GO" id="GO:0016787">
    <property type="term" value="F:hydrolase activity"/>
    <property type="evidence" value="ECO:0007669"/>
    <property type="project" value="UniProtKB-KW"/>
</dbReference>
<dbReference type="AlphaFoldDB" id="A0A3B1CBI1"/>
<feature type="transmembrane region" description="Helical" evidence="2">
    <location>
        <begin position="404"/>
        <end position="429"/>
    </location>
</feature>
<feature type="region of interest" description="Disordered" evidence="1">
    <location>
        <begin position="150"/>
        <end position="169"/>
    </location>
</feature>
<evidence type="ECO:0000259" key="3">
    <source>
        <dbReference type="Pfam" id="PF07697"/>
    </source>
</evidence>
<feature type="transmembrane region" description="Helical" evidence="2">
    <location>
        <begin position="481"/>
        <end position="499"/>
    </location>
</feature>
<keyword evidence="5" id="KW-0378">Hydrolase</keyword>
<proteinExistence type="predicted"/>
<protein>
    <submittedName>
        <fullName evidence="5">Membrane protein containing HD superfamily hydrolase domain, YQFF ortholog</fullName>
    </submittedName>
</protein>
<dbReference type="PANTHER" id="PTHR36442:SF1">
    <property type="entry name" value="CYCLIC-DI-AMP PHOSPHODIESTERASE PGPH"/>
    <property type="match status" value="1"/>
</dbReference>
<sequence length="629" mass="68650">MSPAGKIINIDAFKNKASGLKPSQSGNGAAGAGMPGGLKFTILLACAVIAALSYIMIPARKGMIPILPVGSIAPKNIKAPEEMLVEDKESTEKNRRKAMEAVLDIYDFDSEAEKEMTEKISQAFTIMANGYKTIVGSSYTFVIEEFEKAETPDAETENPDKTGQDAEFQKKLAESKQAVTDFEKSEAFETLESGFKTALGVELDEKSIQTLRYYHYWPKLGERISSIVSPLFSKGIVTRKSQLPASSSQGITIRVLSTGAERIVKNFENIYDAPEARKIVKDRSAEIVPGDRPAQRRLIGKIAGAMIEPNLTFNHKETDIRMASAAKAVNPVFFQIQRGEMIIREGARVTPAHMEKLKSLAGNVEDEGRFAAVAGTLIFNILLITLSILFLNKYHEEARDSPKLQILIALLLVTHMALILIAVNVFTVFIQQTPQIPLQTYLLAAPLAFGPMIISIFFTTQLTVLFTIVVSALTGLMLRDYPILALLTITGGMVCAYQVRHYYKRSAVLKVGLLIAFVNALVVFAYVLIGSKHAFDSQLYEAGFALAGGALAVMLVSGALPLIESLFPVVSDIKLLELTNLNHKLLEKMIMKAPGTYHHSMMVGNLAEEACKSIGANALLAKAGALFHD</sequence>
<feature type="domain" description="Metal-dependent phosphohydrolase 7TM intracellular" evidence="4">
    <location>
        <begin position="372"/>
        <end position="571"/>
    </location>
</feature>
<dbReference type="EMBL" id="UOGB01000042">
    <property type="protein sequence ID" value="VAX16025.1"/>
    <property type="molecule type" value="Genomic_DNA"/>
</dbReference>
<dbReference type="InterPro" id="IPR006675">
    <property type="entry name" value="HDIG_dom"/>
</dbReference>
<evidence type="ECO:0000256" key="1">
    <source>
        <dbReference type="SAM" id="MobiDB-lite"/>
    </source>
</evidence>
<dbReference type="NCBIfam" id="TIGR00277">
    <property type="entry name" value="HDIG"/>
    <property type="match status" value="1"/>
</dbReference>
<accession>A0A3B1CBI1</accession>
<dbReference type="Gene3D" id="1.10.3210.10">
    <property type="entry name" value="Hypothetical protein af1432"/>
    <property type="match status" value="1"/>
</dbReference>
<dbReference type="PANTHER" id="PTHR36442">
    <property type="entry name" value="CYCLIC-DI-AMP PHOSPHODIESTERASE PGPH"/>
    <property type="match status" value="1"/>
</dbReference>
<evidence type="ECO:0000256" key="2">
    <source>
        <dbReference type="SAM" id="Phobius"/>
    </source>
</evidence>
<dbReference type="InterPro" id="IPR011621">
    <property type="entry name" value="Metal-dep_PHydrolase_7TM_intra"/>
</dbReference>
<feature type="transmembrane region" description="Helical" evidence="2">
    <location>
        <begin position="511"/>
        <end position="530"/>
    </location>
</feature>
<feature type="domain" description="Metal-dependent phosphohydrolase 7TM extracellular" evidence="3">
    <location>
        <begin position="69"/>
        <end position="360"/>
    </location>
</feature>
<organism evidence="5">
    <name type="scientific">hydrothermal vent metagenome</name>
    <dbReference type="NCBI Taxonomy" id="652676"/>
    <lineage>
        <taxon>unclassified sequences</taxon>
        <taxon>metagenomes</taxon>
        <taxon>ecological metagenomes</taxon>
    </lineage>
</organism>
<feature type="transmembrane region" description="Helical" evidence="2">
    <location>
        <begin position="441"/>
        <end position="469"/>
    </location>
</feature>
<feature type="transmembrane region" description="Helical" evidence="2">
    <location>
        <begin position="40"/>
        <end position="57"/>
    </location>
</feature>
<feature type="compositionally biased region" description="Basic and acidic residues" evidence="1">
    <location>
        <begin position="158"/>
        <end position="169"/>
    </location>
</feature>
<dbReference type="InterPro" id="IPR003607">
    <property type="entry name" value="HD/PDEase_dom"/>
</dbReference>
<reference evidence="5" key="1">
    <citation type="submission" date="2018-06" db="EMBL/GenBank/DDBJ databases">
        <authorList>
            <person name="Zhirakovskaya E."/>
        </authorList>
    </citation>
    <scope>NUCLEOTIDE SEQUENCE</scope>
</reference>
<keyword evidence="2" id="KW-1133">Transmembrane helix</keyword>
<dbReference type="Pfam" id="PF07698">
    <property type="entry name" value="7TM-7TMR_HD"/>
    <property type="match status" value="1"/>
</dbReference>
<gene>
    <name evidence="5" type="ORF">MNBD_NITROSPINAE03-379</name>
</gene>
<evidence type="ECO:0000259" key="4">
    <source>
        <dbReference type="Pfam" id="PF07698"/>
    </source>
</evidence>
<name>A0A3B1CBI1_9ZZZZ</name>
<dbReference type="SUPFAM" id="SSF109604">
    <property type="entry name" value="HD-domain/PDEase-like"/>
    <property type="match status" value="1"/>
</dbReference>